<dbReference type="AlphaFoldDB" id="A0A1R3X6V9"/>
<dbReference type="STRING" id="515897.SAMN05421849_2346"/>
<keyword evidence="1" id="KW-1133">Transmembrane helix</keyword>
<evidence type="ECO:0000256" key="1">
    <source>
        <dbReference type="SAM" id="Phobius"/>
    </source>
</evidence>
<feature type="transmembrane region" description="Helical" evidence="1">
    <location>
        <begin position="20"/>
        <end position="41"/>
    </location>
</feature>
<reference evidence="2 3" key="1">
    <citation type="submission" date="2017-01" db="EMBL/GenBank/DDBJ databases">
        <authorList>
            <person name="Mah S.A."/>
            <person name="Swanson W.J."/>
            <person name="Moy G.W."/>
            <person name="Vacquier V.D."/>
        </authorList>
    </citation>
    <scope>NUCLEOTIDE SEQUENCE [LARGE SCALE GENOMIC DNA]</scope>
    <source>
        <strain evidence="2 3">DSM 21219</strain>
    </source>
</reference>
<sequence length="109" mass="11408">MPMNDAPEREPAAIPERRVLAVIAGLALLCALCVLVAWLMLPSGATRWSPPQVFAGPELETAPVAGHAAFLARQRADLAGAGGRMPIDRAMAQIAARGEDAFAPVGERP</sequence>
<dbReference type="OrthoDB" id="7876832at2"/>
<accession>A0A1R3X6V9</accession>
<keyword evidence="1" id="KW-0812">Transmembrane</keyword>
<dbReference type="RefSeq" id="WP_143733091.1">
    <property type="nucleotide sequence ID" value="NZ_FTPS01000002.1"/>
</dbReference>
<gene>
    <name evidence="2" type="ORF">SAMN05421849_2346</name>
</gene>
<keyword evidence="1" id="KW-0472">Membrane</keyword>
<name>A0A1R3X6V9_9RHOB</name>
<proteinExistence type="predicted"/>
<protein>
    <submittedName>
        <fullName evidence="2">Uncharacterized protein</fullName>
    </submittedName>
</protein>
<evidence type="ECO:0000313" key="3">
    <source>
        <dbReference type="Proteomes" id="UP000192455"/>
    </source>
</evidence>
<dbReference type="Proteomes" id="UP000192455">
    <property type="component" value="Unassembled WGS sequence"/>
</dbReference>
<evidence type="ECO:0000313" key="2">
    <source>
        <dbReference type="EMBL" id="SIT86627.1"/>
    </source>
</evidence>
<organism evidence="2 3">
    <name type="scientific">Pontibaca methylaminivorans</name>
    <dbReference type="NCBI Taxonomy" id="515897"/>
    <lineage>
        <taxon>Bacteria</taxon>
        <taxon>Pseudomonadati</taxon>
        <taxon>Pseudomonadota</taxon>
        <taxon>Alphaproteobacteria</taxon>
        <taxon>Rhodobacterales</taxon>
        <taxon>Roseobacteraceae</taxon>
        <taxon>Pontibaca</taxon>
    </lineage>
</organism>
<keyword evidence="3" id="KW-1185">Reference proteome</keyword>
<dbReference type="EMBL" id="FTPS01000002">
    <property type="protein sequence ID" value="SIT86627.1"/>
    <property type="molecule type" value="Genomic_DNA"/>
</dbReference>